<proteinExistence type="predicted"/>
<gene>
    <name evidence="1" type="ORF">GCM10008960_32370</name>
</gene>
<name>A0ABQ2S6Z3_9DEIO</name>
<keyword evidence="2" id="KW-1185">Reference proteome</keyword>
<protein>
    <submittedName>
        <fullName evidence="1">Uncharacterized protein</fullName>
    </submittedName>
</protein>
<dbReference type="Proteomes" id="UP000644548">
    <property type="component" value="Unassembled WGS sequence"/>
</dbReference>
<organism evidence="1 2">
    <name type="scientific">Deinococcus sedimenti</name>
    <dbReference type="NCBI Taxonomy" id="1867090"/>
    <lineage>
        <taxon>Bacteria</taxon>
        <taxon>Thermotogati</taxon>
        <taxon>Deinococcota</taxon>
        <taxon>Deinococci</taxon>
        <taxon>Deinococcales</taxon>
        <taxon>Deinococcaceae</taxon>
        <taxon>Deinococcus</taxon>
    </lineage>
</organism>
<sequence length="65" mass="7058">MVRGTSPSTSEVVTPTSRRVWIVQSNPTPQTYAELQTAFQVQVWGKPGLNVACLTCNQPLSALPD</sequence>
<comment type="caution">
    <text evidence="1">The sequence shown here is derived from an EMBL/GenBank/DDBJ whole genome shotgun (WGS) entry which is preliminary data.</text>
</comment>
<reference evidence="2" key="1">
    <citation type="journal article" date="2019" name="Int. J. Syst. Evol. Microbiol.">
        <title>The Global Catalogue of Microorganisms (GCM) 10K type strain sequencing project: providing services to taxonomists for standard genome sequencing and annotation.</title>
        <authorList>
            <consortium name="The Broad Institute Genomics Platform"/>
            <consortium name="The Broad Institute Genome Sequencing Center for Infectious Disease"/>
            <person name="Wu L."/>
            <person name="Ma J."/>
        </authorList>
    </citation>
    <scope>NUCLEOTIDE SEQUENCE [LARGE SCALE GENOMIC DNA]</scope>
    <source>
        <strain evidence="2">JCM 31405</strain>
    </source>
</reference>
<evidence type="ECO:0000313" key="2">
    <source>
        <dbReference type="Proteomes" id="UP000644548"/>
    </source>
</evidence>
<dbReference type="EMBL" id="BMQN01000011">
    <property type="protein sequence ID" value="GGS03271.1"/>
    <property type="molecule type" value="Genomic_DNA"/>
</dbReference>
<accession>A0ABQ2S6Z3</accession>
<evidence type="ECO:0000313" key="1">
    <source>
        <dbReference type="EMBL" id="GGS03271.1"/>
    </source>
</evidence>